<gene>
    <name evidence="1" type="ORF">HER39_13365</name>
</gene>
<evidence type="ECO:0000313" key="2">
    <source>
        <dbReference type="Proteomes" id="UP000523795"/>
    </source>
</evidence>
<evidence type="ECO:0000313" key="1">
    <source>
        <dbReference type="EMBL" id="NKX51538.1"/>
    </source>
</evidence>
<keyword evidence="2" id="KW-1185">Reference proteome</keyword>
<sequence length="109" mass="12366">MPYEQPARAGTPAGRTAFLAAFESTYLPGHGRDVAEATGHALHWRGDIGAVLGAQVRRFRYPLRWHRIEPEPGRFDWSATDATLEYLKERGADPIVDLVHHTSYPEWLR</sequence>
<feature type="non-terminal residue" evidence="1">
    <location>
        <position position="109"/>
    </location>
</feature>
<organism evidence="1 2">
    <name type="scientific">Arthrobacter deserti</name>
    <dbReference type="NCBI Taxonomy" id="1742687"/>
    <lineage>
        <taxon>Bacteria</taxon>
        <taxon>Bacillati</taxon>
        <taxon>Actinomycetota</taxon>
        <taxon>Actinomycetes</taxon>
        <taxon>Micrococcales</taxon>
        <taxon>Micrococcaceae</taxon>
        <taxon>Arthrobacter</taxon>
    </lineage>
</organism>
<proteinExistence type="predicted"/>
<protein>
    <submittedName>
        <fullName evidence="1">Beta-glucosidase</fullName>
    </submittedName>
</protein>
<dbReference type="SUPFAM" id="SSF51445">
    <property type="entry name" value="(Trans)glycosidases"/>
    <property type="match status" value="1"/>
</dbReference>
<dbReference type="Proteomes" id="UP000523795">
    <property type="component" value="Unassembled WGS sequence"/>
</dbReference>
<comment type="caution">
    <text evidence="1">The sequence shown here is derived from an EMBL/GenBank/DDBJ whole genome shotgun (WGS) entry which is preliminary data.</text>
</comment>
<name>A0ABX1JQE1_9MICC</name>
<dbReference type="EMBL" id="JAAZSR010000249">
    <property type="protein sequence ID" value="NKX51538.1"/>
    <property type="molecule type" value="Genomic_DNA"/>
</dbReference>
<dbReference type="InterPro" id="IPR017853">
    <property type="entry name" value="GH"/>
</dbReference>
<accession>A0ABX1JQE1</accession>
<dbReference type="Gene3D" id="3.20.20.80">
    <property type="entry name" value="Glycosidases"/>
    <property type="match status" value="1"/>
</dbReference>
<reference evidence="1 2" key="1">
    <citation type="submission" date="2020-04" db="EMBL/GenBank/DDBJ databases">
        <authorList>
            <person name="Liu S."/>
        </authorList>
    </citation>
    <scope>NUCLEOTIDE SEQUENCE [LARGE SCALE GENOMIC DNA]</scope>
    <source>
        <strain evidence="1 2">CGMCC 1.15091</strain>
    </source>
</reference>